<dbReference type="PANTHER" id="PTHR46128:SF356">
    <property type="entry name" value="PENTACOTRIPEPTIDE-REPEAT REGION OF PRORP DOMAIN-CONTAINING PROTEIN"/>
    <property type="match status" value="1"/>
</dbReference>
<dbReference type="PROSITE" id="PS51375">
    <property type="entry name" value="PPR"/>
    <property type="match status" value="5"/>
</dbReference>
<dbReference type="InterPro" id="IPR050872">
    <property type="entry name" value="PPR_P_subfamily"/>
</dbReference>
<accession>A0AAN8V3P2</accession>
<evidence type="ECO:0000313" key="4">
    <source>
        <dbReference type="EMBL" id="KAK6926915.1"/>
    </source>
</evidence>
<proteinExistence type="inferred from homology"/>
<feature type="repeat" description="PPR" evidence="3">
    <location>
        <begin position="44"/>
        <end position="78"/>
    </location>
</feature>
<evidence type="ECO:0000256" key="1">
    <source>
        <dbReference type="ARBA" id="ARBA00007626"/>
    </source>
</evidence>
<dbReference type="Pfam" id="PF13041">
    <property type="entry name" value="PPR_2"/>
    <property type="match status" value="2"/>
</dbReference>
<evidence type="ECO:0000256" key="3">
    <source>
        <dbReference type="PROSITE-ProRule" id="PRU00708"/>
    </source>
</evidence>
<dbReference type="NCBIfam" id="TIGR00756">
    <property type="entry name" value="PPR"/>
    <property type="match status" value="6"/>
</dbReference>
<comment type="similarity">
    <text evidence="1">Belongs to the PPR family. P subfamily.</text>
</comment>
<sequence>MLEREVSPTVVTYNSLIGFLCREGNFDEAKCLFEDMRKKGIRANAVTYALLMEGLCCLGMYDEAKKLMFDMEYRGCKAGVVNYGVLMSDLGKRGKFEEAKGLLVEMKKRRLKPDAVTYNILINCLCKQCRAAEAYKVLVQMQISGCEPNAATYRTMIDGFCRCGDYEWGLRILNAMFTSRYAPRLETFSCLIMGLLLRGKTDDVCYVMEEMQKRKMSLQVDTWEALLRETCCGNDDRDGVTRINELILLALSGRWRDDRALNLSTHLEIGLGFRRRLKLSFGIYCHGSFGLEAIHGFYDNQAMALDGILPKTSLQLHDYQTARGSGSFERETGAFLVGEDKWNATPESQLAIMGGTGKYVNAKGLATVKTIPSASVNQHNAEGVEALLEFTMYLTY</sequence>
<comment type="caution">
    <text evidence="4">The sequence shown here is derived from an EMBL/GenBank/DDBJ whole genome shotgun (WGS) entry which is preliminary data.</text>
</comment>
<dbReference type="PANTHER" id="PTHR46128">
    <property type="entry name" value="MITOCHONDRIAL GROUP I INTRON SPLICING FACTOR CCM1"/>
    <property type="match status" value="1"/>
</dbReference>
<feature type="repeat" description="PPR" evidence="3">
    <location>
        <begin position="114"/>
        <end position="148"/>
    </location>
</feature>
<organism evidence="4 5">
    <name type="scientific">Dillenia turbinata</name>
    <dbReference type="NCBI Taxonomy" id="194707"/>
    <lineage>
        <taxon>Eukaryota</taxon>
        <taxon>Viridiplantae</taxon>
        <taxon>Streptophyta</taxon>
        <taxon>Embryophyta</taxon>
        <taxon>Tracheophyta</taxon>
        <taxon>Spermatophyta</taxon>
        <taxon>Magnoliopsida</taxon>
        <taxon>eudicotyledons</taxon>
        <taxon>Gunneridae</taxon>
        <taxon>Pentapetalae</taxon>
        <taxon>Dilleniales</taxon>
        <taxon>Dilleniaceae</taxon>
        <taxon>Dillenia</taxon>
    </lineage>
</organism>
<name>A0AAN8V3P2_9MAGN</name>
<evidence type="ECO:0000256" key="2">
    <source>
        <dbReference type="ARBA" id="ARBA00022737"/>
    </source>
</evidence>
<dbReference type="Proteomes" id="UP001370490">
    <property type="component" value="Unassembled WGS sequence"/>
</dbReference>
<dbReference type="InterPro" id="IPR002885">
    <property type="entry name" value="PPR_rpt"/>
</dbReference>
<keyword evidence="2" id="KW-0677">Repeat</keyword>
<feature type="repeat" description="PPR" evidence="3">
    <location>
        <begin position="149"/>
        <end position="183"/>
    </location>
</feature>
<evidence type="ECO:0000313" key="5">
    <source>
        <dbReference type="Proteomes" id="UP001370490"/>
    </source>
</evidence>
<dbReference type="EMBL" id="JBAMMX010000015">
    <property type="protein sequence ID" value="KAK6926915.1"/>
    <property type="molecule type" value="Genomic_DNA"/>
</dbReference>
<feature type="repeat" description="PPR" evidence="3">
    <location>
        <begin position="9"/>
        <end position="43"/>
    </location>
</feature>
<dbReference type="Gene3D" id="1.25.40.10">
    <property type="entry name" value="Tetratricopeptide repeat domain"/>
    <property type="match status" value="3"/>
</dbReference>
<protein>
    <submittedName>
        <fullName evidence="4">Pentatricopeptide repeat</fullName>
    </submittedName>
</protein>
<dbReference type="Pfam" id="PF01535">
    <property type="entry name" value="PPR"/>
    <property type="match status" value="2"/>
</dbReference>
<dbReference type="AlphaFoldDB" id="A0AAN8V3P2"/>
<feature type="repeat" description="PPR" evidence="3">
    <location>
        <begin position="79"/>
        <end position="113"/>
    </location>
</feature>
<dbReference type="InterPro" id="IPR011990">
    <property type="entry name" value="TPR-like_helical_dom_sf"/>
</dbReference>
<gene>
    <name evidence="4" type="ORF">RJ641_008634</name>
</gene>
<keyword evidence="5" id="KW-1185">Reference proteome</keyword>
<reference evidence="4 5" key="1">
    <citation type="submission" date="2023-12" db="EMBL/GenBank/DDBJ databases">
        <title>A high-quality genome assembly for Dillenia turbinata (Dilleniales).</title>
        <authorList>
            <person name="Chanderbali A."/>
        </authorList>
    </citation>
    <scope>NUCLEOTIDE SEQUENCE [LARGE SCALE GENOMIC DNA]</scope>
    <source>
        <strain evidence="4">LSX21</strain>
        <tissue evidence="4">Leaf</tissue>
    </source>
</reference>